<feature type="domain" description="Transcriptional regulator LacI/GalR-like sensor" evidence="6">
    <location>
        <begin position="33"/>
        <end position="155"/>
    </location>
</feature>
<dbReference type="InterPro" id="IPR046335">
    <property type="entry name" value="LacI/GalR-like_sensor"/>
</dbReference>
<keyword evidence="1" id="KW-0678">Repressor</keyword>
<dbReference type="GO" id="GO:0003700">
    <property type="term" value="F:DNA-binding transcription factor activity"/>
    <property type="evidence" value="ECO:0007669"/>
    <property type="project" value="TreeGrafter"/>
</dbReference>
<accession>A0A7W7RI36</accession>
<protein>
    <submittedName>
        <fullName evidence="7">DNA-binding LacI/PurR family transcriptional regulator</fullName>
    </submittedName>
</protein>
<evidence type="ECO:0000259" key="6">
    <source>
        <dbReference type="Pfam" id="PF13377"/>
    </source>
</evidence>
<gene>
    <name evidence="7" type="ORF">F4561_003122</name>
</gene>
<sequence length="172" mass="18256">MTDRRHSVILGKPAFSPRTRSQAGSGRPAPEPEPDTDSPLIRARRRFADHSAHNLGIAALASLVVPRTREEAVRAVAEFRAAHPRVTAIAAFTDDVAVRILAALHDLGLAAPRDLAVIGFDATEHGALFTPALTSVHIDAEAHGRRAARNVLGLDAADIASAPAHIVRRESA</sequence>
<reference evidence="7 8" key="1">
    <citation type="submission" date="2020-08" db="EMBL/GenBank/DDBJ databases">
        <title>Sequencing the genomes of 1000 actinobacteria strains.</title>
        <authorList>
            <person name="Klenk H.-P."/>
        </authorList>
    </citation>
    <scope>NUCLEOTIDE SEQUENCE [LARGE SCALE GENOMIC DNA]</scope>
    <source>
        <strain evidence="7 8">DSM 102030</strain>
    </source>
</reference>
<evidence type="ECO:0000256" key="2">
    <source>
        <dbReference type="ARBA" id="ARBA00023015"/>
    </source>
</evidence>
<evidence type="ECO:0000256" key="3">
    <source>
        <dbReference type="ARBA" id="ARBA00023125"/>
    </source>
</evidence>
<evidence type="ECO:0000256" key="4">
    <source>
        <dbReference type="ARBA" id="ARBA00023163"/>
    </source>
</evidence>
<keyword evidence="8" id="KW-1185">Reference proteome</keyword>
<dbReference type="Pfam" id="PF13377">
    <property type="entry name" value="Peripla_BP_3"/>
    <property type="match status" value="1"/>
</dbReference>
<evidence type="ECO:0000313" key="8">
    <source>
        <dbReference type="Proteomes" id="UP000523007"/>
    </source>
</evidence>
<evidence type="ECO:0000313" key="7">
    <source>
        <dbReference type="EMBL" id="MBB4932302.1"/>
    </source>
</evidence>
<dbReference type="GO" id="GO:0000976">
    <property type="term" value="F:transcription cis-regulatory region binding"/>
    <property type="evidence" value="ECO:0007669"/>
    <property type="project" value="TreeGrafter"/>
</dbReference>
<dbReference type="SUPFAM" id="SSF53822">
    <property type="entry name" value="Periplasmic binding protein-like I"/>
    <property type="match status" value="1"/>
</dbReference>
<dbReference type="CDD" id="cd06267">
    <property type="entry name" value="PBP1_LacI_sugar_binding-like"/>
    <property type="match status" value="1"/>
</dbReference>
<dbReference type="PANTHER" id="PTHR30146:SF148">
    <property type="entry name" value="HTH-TYPE TRANSCRIPTIONAL REPRESSOR PURR-RELATED"/>
    <property type="match status" value="1"/>
</dbReference>
<dbReference type="RefSeq" id="WP_184579639.1">
    <property type="nucleotide sequence ID" value="NZ_JACHJT010000001.1"/>
</dbReference>
<keyword evidence="3 7" id="KW-0238">DNA-binding</keyword>
<dbReference type="EMBL" id="JACHJT010000001">
    <property type="protein sequence ID" value="MBB4932302.1"/>
    <property type="molecule type" value="Genomic_DNA"/>
</dbReference>
<proteinExistence type="predicted"/>
<comment type="caution">
    <text evidence="7">The sequence shown here is derived from an EMBL/GenBank/DDBJ whole genome shotgun (WGS) entry which is preliminary data.</text>
</comment>
<keyword evidence="4" id="KW-0804">Transcription</keyword>
<dbReference type="PANTHER" id="PTHR30146">
    <property type="entry name" value="LACI-RELATED TRANSCRIPTIONAL REPRESSOR"/>
    <property type="match status" value="1"/>
</dbReference>
<organism evidence="7 8">
    <name type="scientific">Lipingzhangella halophila</name>
    <dbReference type="NCBI Taxonomy" id="1783352"/>
    <lineage>
        <taxon>Bacteria</taxon>
        <taxon>Bacillati</taxon>
        <taxon>Actinomycetota</taxon>
        <taxon>Actinomycetes</taxon>
        <taxon>Streptosporangiales</taxon>
        <taxon>Nocardiopsidaceae</taxon>
        <taxon>Lipingzhangella</taxon>
    </lineage>
</organism>
<feature type="region of interest" description="Disordered" evidence="5">
    <location>
        <begin position="1"/>
        <end position="38"/>
    </location>
</feature>
<name>A0A7W7RI36_9ACTN</name>
<evidence type="ECO:0000256" key="5">
    <source>
        <dbReference type="SAM" id="MobiDB-lite"/>
    </source>
</evidence>
<evidence type="ECO:0000256" key="1">
    <source>
        <dbReference type="ARBA" id="ARBA00022491"/>
    </source>
</evidence>
<dbReference type="Gene3D" id="3.40.50.2300">
    <property type="match status" value="2"/>
</dbReference>
<dbReference type="AlphaFoldDB" id="A0A7W7RI36"/>
<keyword evidence="2" id="KW-0805">Transcription regulation</keyword>
<dbReference type="Proteomes" id="UP000523007">
    <property type="component" value="Unassembled WGS sequence"/>
</dbReference>
<dbReference type="InterPro" id="IPR028082">
    <property type="entry name" value="Peripla_BP_I"/>
</dbReference>